<proteinExistence type="predicted"/>
<dbReference type="EMBL" id="LR796234">
    <property type="protein sequence ID" value="CAB4129400.1"/>
    <property type="molecule type" value="Genomic_DNA"/>
</dbReference>
<evidence type="ECO:0000313" key="1">
    <source>
        <dbReference type="EMBL" id="CAB4129400.1"/>
    </source>
</evidence>
<accession>A0A6J5L9C9</accession>
<reference evidence="1" key="1">
    <citation type="submission" date="2020-04" db="EMBL/GenBank/DDBJ databases">
        <authorList>
            <person name="Chiriac C."/>
            <person name="Salcher M."/>
            <person name="Ghai R."/>
            <person name="Kavagutti S V."/>
        </authorList>
    </citation>
    <scope>NUCLEOTIDE SEQUENCE</scope>
</reference>
<name>A0A6J5L9C9_9CAUD</name>
<sequence length="72" mass="7660">MAIEIGNKPLTFTFTVDQTNSILNVLGQAPFVQAANLINLIQAQGTDQFAKIQAEVEAEEKAAAEAEAPADE</sequence>
<gene>
    <name evidence="1" type="ORF">UFOVP118_40</name>
</gene>
<protein>
    <submittedName>
        <fullName evidence="1">Uncharacterized protein</fullName>
    </submittedName>
</protein>
<organism evidence="1">
    <name type="scientific">uncultured Caudovirales phage</name>
    <dbReference type="NCBI Taxonomy" id="2100421"/>
    <lineage>
        <taxon>Viruses</taxon>
        <taxon>Duplodnaviria</taxon>
        <taxon>Heunggongvirae</taxon>
        <taxon>Uroviricota</taxon>
        <taxon>Caudoviricetes</taxon>
        <taxon>Peduoviridae</taxon>
        <taxon>Maltschvirus</taxon>
        <taxon>Maltschvirus maltsch</taxon>
    </lineage>
</organism>